<dbReference type="Proteomes" id="UP000886998">
    <property type="component" value="Unassembled WGS sequence"/>
</dbReference>
<feature type="region of interest" description="Disordered" evidence="1">
    <location>
        <begin position="82"/>
        <end position="102"/>
    </location>
</feature>
<organism evidence="2 3">
    <name type="scientific">Trichonephila inaurata madagascariensis</name>
    <dbReference type="NCBI Taxonomy" id="2747483"/>
    <lineage>
        <taxon>Eukaryota</taxon>
        <taxon>Metazoa</taxon>
        <taxon>Ecdysozoa</taxon>
        <taxon>Arthropoda</taxon>
        <taxon>Chelicerata</taxon>
        <taxon>Arachnida</taxon>
        <taxon>Araneae</taxon>
        <taxon>Araneomorphae</taxon>
        <taxon>Entelegynae</taxon>
        <taxon>Araneoidea</taxon>
        <taxon>Nephilidae</taxon>
        <taxon>Trichonephila</taxon>
        <taxon>Trichonephila inaurata</taxon>
    </lineage>
</organism>
<feature type="compositionally biased region" description="Polar residues" evidence="1">
    <location>
        <begin position="84"/>
        <end position="102"/>
    </location>
</feature>
<sequence>MSHAHPRPRPEALVCRLKHQRAEQSVKRTSDEQKVKRYFLLVSFPAKWGPMRGLEGRIRCAEALVQHFPDVRGQVEDIILGNREAQTSPSDHLTQPENRSDS</sequence>
<evidence type="ECO:0000313" key="3">
    <source>
        <dbReference type="Proteomes" id="UP000886998"/>
    </source>
</evidence>
<reference evidence="2" key="1">
    <citation type="submission" date="2020-08" db="EMBL/GenBank/DDBJ databases">
        <title>Multicomponent nature underlies the extraordinary mechanical properties of spider dragline silk.</title>
        <authorList>
            <person name="Kono N."/>
            <person name="Nakamura H."/>
            <person name="Mori M."/>
            <person name="Yoshida Y."/>
            <person name="Ohtoshi R."/>
            <person name="Malay A.D."/>
            <person name="Moran D.A.P."/>
            <person name="Tomita M."/>
            <person name="Numata K."/>
            <person name="Arakawa K."/>
        </authorList>
    </citation>
    <scope>NUCLEOTIDE SEQUENCE</scope>
</reference>
<comment type="caution">
    <text evidence="2">The sequence shown here is derived from an EMBL/GenBank/DDBJ whole genome shotgun (WGS) entry which is preliminary data.</text>
</comment>
<name>A0A8X6I398_9ARAC</name>
<proteinExistence type="predicted"/>
<dbReference type="AlphaFoldDB" id="A0A8X6I398"/>
<evidence type="ECO:0000313" key="2">
    <source>
        <dbReference type="EMBL" id="GFS29050.1"/>
    </source>
</evidence>
<protein>
    <submittedName>
        <fullName evidence="2">Uncharacterized protein</fullName>
    </submittedName>
</protein>
<dbReference type="EMBL" id="BMAV01023969">
    <property type="protein sequence ID" value="GFS29050.1"/>
    <property type="molecule type" value="Genomic_DNA"/>
</dbReference>
<evidence type="ECO:0000256" key="1">
    <source>
        <dbReference type="SAM" id="MobiDB-lite"/>
    </source>
</evidence>
<gene>
    <name evidence="2" type="ORF">TNIN_136321</name>
</gene>
<keyword evidence="3" id="KW-1185">Reference proteome</keyword>
<accession>A0A8X6I398</accession>